<gene>
    <name evidence="2" type="ORF">R3P38DRAFT_3206603</name>
</gene>
<accession>A0AAW0ALF4</accession>
<name>A0AAW0ALF4_9AGAR</name>
<dbReference type="EMBL" id="JAWWNJ010000058">
    <property type="protein sequence ID" value="KAK7014009.1"/>
    <property type="molecule type" value="Genomic_DNA"/>
</dbReference>
<keyword evidence="3" id="KW-1185">Reference proteome</keyword>
<evidence type="ECO:0000313" key="3">
    <source>
        <dbReference type="Proteomes" id="UP001362999"/>
    </source>
</evidence>
<feature type="region of interest" description="Disordered" evidence="1">
    <location>
        <begin position="68"/>
        <end position="121"/>
    </location>
</feature>
<feature type="compositionally biased region" description="Pro residues" evidence="1">
    <location>
        <begin position="99"/>
        <end position="113"/>
    </location>
</feature>
<reference evidence="2 3" key="1">
    <citation type="journal article" date="2024" name="J Genomics">
        <title>Draft genome sequencing and assembly of Favolaschia claudopus CIRM-BRFM 2984 isolated from oak limbs.</title>
        <authorList>
            <person name="Navarro D."/>
            <person name="Drula E."/>
            <person name="Chaduli D."/>
            <person name="Cazenave R."/>
            <person name="Ahrendt S."/>
            <person name="Wang J."/>
            <person name="Lipzen A."/>
            <person name="Daum C."/>
            <person name="Barry K."/>
            <person name="Grigoriev I.V."/>
            <person name="Favel A."/>
            <person name="Rosso M.N."/>
            <person name="Martin F."/>
        </authorList>
    </citation>
    <scope>NUCLEOTIDE SEQUENCE [LARGE SCALE GENOMIC DNA]</scope>
    <source>
        <strain evidence="2 3">CIRM-BRFM 2984</strain>
    </source>
</reference>
<dbReference type="Proteomes" id="UP001362999">
    <property type="component" value="Unassembled WGS sequence"/>
</dbReference>
<comment type="caution">
    <text evidence="2">The sequence shown here is derived from an EMBL/GenBank/DDBJ whole genome shotgun (WGS) entry which is preliminary data.</text>
</comment>
<sequence>MTYLIQGWYSLHRAPFTPHPVRHPFYSALMANPNFIAKVAEPPQPLIVPLAHTDFVAPTFPTLLMHEDLDRFGPPPQLPKRKPPPLKPQAPKKAVAFSEPPPSPLSEPPPSPPSDSSSGYEELTLSKVKWPQGGPSRVSDTDFPILTGWKPEFIAKFENFVATLVAQNFQSGISVSKQDPNVKKKVVDMVVKKFPEVDNFVGRWPIEKILIGVCKASAAKLSKAEKEKKVVEAVNDLHPRTSKRALQPFPPTR</sequence>
<evidence type="ECO:0000256" key="1">
    <source>
        <dbReference type="SAM" id="MobiDB-lite"/>
    </source>
</evidence>
<dbReference type="AlphaFoldDB" id="A0AAW0ALF4"/>
<evidence type="ECO:0000313" key="2">
    <source>
        <dbReference type="EMBL" id="KAK7014009.1"/>
    </source>
</evidence>
<organism evidence="2 3">
    <name type="scientific">Favolaschia claudopus</name>
    <dbReference type="NCBI Taxonomy" id="2862362"/>
    <lineage>
        <taxon>Eukaryota</taxon>
        <taxon>Fungi</taxon>
        <taxon>Dikarya</taxon>
        <taxon>Basidiomycota</taxon>
        <taxon>Agaricomycotina</taxon>
        <taxon>Agaricomycetes</taxon>
        <taxon>Agaricomycetidae</taxon>
        <taxon>Agaricales</taxon>
        <taxon>Marasmiineae</taxon>
        <taxon>Mycenaceae</taxon>
        <taxon>Favolaschia</taxon>
    </lineage>
</organism>
<protein>
    <submittedName>
        <fullName evidence="2">Uncharacterized protein</fullName>
    </submittedName>
</protein>
<proteinExistence type="predicted"/>